<name>A0A9P8VTV5_9HYPO</name>
<dbReference type="AlphaFoldDB" id="A0A9P8VTV5"/>
<sequence length="107" mass="11726">MSFHLSAEDITLEDGHILRARLADVDGNWQDAQLDLDYYIGNIDGSFEWGGQNFSHSASNISFGFEGDDNVPVLRASLGTMEGGSNDRDLNLSERIGNDNGNMIFLA</sequence>
<protein>
    <submittedName>
        <fullName evidence="2">Cyanovirin-N</fullName>
    </submittedName>
</protein>
<dbReference type="SMART" id="SM01111">
    <property type="entry name" value="CVNH"/>
    <property type="match status" value="1"/>
</dbReference>
<organism evidence="2 3">
    <name type="scientific">Thelonectria olida</name>
    <dbReference type="NCBI Taxonomy" id="1576542"/>
    <lineage>
        <taxon>Eukaryota</taxon>
        <taxon>Fungi</taxon>
        <taxon>Dikarya</taxon>
        <taxon>Ascomycota</taxon>
        <taxon>Pezizomycotina</taxon>
        <taxon>Sordariomycetes</taxon>
        <taxon>Hypocreomycetidae</taxon>
        <taxon>Hypocreales</taxon>
        <taxon>Nectriaceae</taxon>
        <taxon>Thelonectria</taxon>
    </lineage>
</organism>
<proteinExistence type="predicted"/>
<reference evidence="2 3" key="1">
    <citation type="journal article" date="2021" name="Nat. Commun.">
        <title>Genetic determinants of endophytism in the Arabidopsis root mycobiome.</title>
        <authorList>
            <person name="Mesny F."/>
            <person name="Miyauchi S."/>
            <person name="Thiergart T."/>
            <person name="Pickel B."/>
            <person name="Atanasova L."/>
            <person name="Karlsson M."/>
            <person name="Huettel B."/>
            <person name="Barry K.W."/>
            <person name="Haridas S."/>
            <person name="Chen C."/>
            <person name="Bauer D."/>
            <person name="Andreopoulos W."/>
            <person name="Pangilinan J."/>
            <person name="LaButti K."/>
            <person name="Riley R."/>
            <person name="Lipzen A."/>
            <person name="Clum A."/>
            <person name="Drula E."/>
            <person name="Henrissat B."/>
            <person name="Kohler A."/>
            <person name="Grigoriev I.V."/>
            <person name="Martin F.M."/>
            <person name="Hacquard S."/>
        </authorList>
    </citation>
    <scope>NUCLEOTIDE SEQUENCE [LARGE SCALE GENOMIC DNA]</scope>
    <source>
        <strain evidence="2 3">MPI-CAGE-CH-0241</strain>
    </source>
</reference>
<dbReference type="OrthoDB" id="2441380at2759"/>
<evidence type="ECO:0000313" key="2">
    <source>
        <dbReference type="EMBL" id="KAH6871768.1"/>
    </source>
</evidence>
<dbReference type="SUPFAM" id="SSF51322">
    <property type="entry name" value="Cyanovirin-N"/>
    <property type="match status" value="1"/>
</dbReference>
<dbReference type="Proteomes" id="UP000777438">
    <property type="component" value="Unassembled WGS sequence"/>
</dbReference>
<dbReference type="EMBL" id="JAGPYM010000050">
    <property type="protein sequence ID" value="KAH6871768.1"/>
    <property type="molecule type" value="Genomic_DNA"/>
</dbReference>
<dbReference type="InterPro" id="IPR036673">
    <property type="entry name" value="Cyanovirin-N_sf"/>
</dbReference>
<dbReference type="Gene3D" id="2.30.60.10">
    <property type="entry name" value="Cyanovirin-N"/>
    <property type="match status" value="1"/>
</dbReference>
<evidence type="ECO:0000259" key="1">
    <source>
        <dbReference type="SMART" id="SM01111"/>
    </source>
</evidence>
<accession>A0A9P8VTV5</accession>
<dbReference type="PANTHER" id="PTHR42076">
    <property type="entry name" value="CYANOVIRIN-N HOMOLOG"/>
    <property type="match status" value="1"/>
</dbReference>
<comment type="caution">
    <text evidence="2">The sequence shown here is derived from an EMBL/GenBank/DDBJ whole genome shotgun (WGS) entry which is preliminary data.</text>
</comment>
<dbReference type="PANTHER" id="PTHR42076:SF1">
    <property type="entry name" value="CYANOVIRIN-N DOMAIN-CONTAINING PROTEIN"/>
    <property type="match status" value="1"/>
</dbReference>
<keyword evidence="3" id="KW-1185">Reference proteome</keyword>
<evidence type="ECO:0000313" key="3">
    <source>
        <dbReference type="Proteomes" id="UP000777438"/>
    </source>
</evidence>
<dbReference type="Pfam" id="PF08881">
    <property type="entry name" value="CVNH"/>
    <property type="match status" value="1"/>
</dbReference>
<dbReference type="InterPro" id="IPR011058">
    <property type="entry name" value="Cyanovirin-N"/>
</dbReference>
<feature type="domain" description="Cyanovirin-N" evidence="1">
    <location>
        <begin position="2"/>
        <end position="105"/>
    </location>
</feature>
<gene>
    <name evidence="2" type="ORF">B0T10DRAFT_500167</name>
</gene>